<organism evidence="2">
    <name type="scientific">Vibrio vulnificus</name>
    <dbReference type="NCBI Taxonomy" id="672"/>
    <lineage>
        <taxon>Bacteria</taxon>
        <taxon>Pseudomonadati</taxon>
        <taxon>Pseudomonadota</taxon>
        <taxon>Gammaproteobacteria</taxon>
        <taxon>Vibrionales</taxon>
        <taxon>Vibrionaceae</taxon>
        <taxon>Vibrio</taxon>
    </lineage>
</organism>
<proteinExistence type="predicted"/>
<feature type="domain" description="HipA-like kinase" evidence="1">
    <location>
        <begin position="50"/>
        <end position="225"/>
    </location>
</feature>
<dbReference type="EMBL" id="AB609751">
    <property type="protein sequence ID" value="BBE38783.1"/>
    <property type="molecule type" value="Genomic_DNA"/>
</dbReference>
<sequence>MTKKIKLKNVPYTIVSTYFGREHSGSQAETWKVSLRAEPRSVNAYIKLTNNYRQTIAELACAQVGKALGLNIPDCYLVYVDTDNLPEKVKKESMFANRGEMLAFASGSPDPDVMSFERLLAVDNDKANALFDAWEHLDLIIAFDEWIANPDRTMCNYLFSPSDNDFWLIDHGSALTGDYMPRWALHDTKVETHNALYESIAHQKELNDKYEMKKKATTLMSKAHNVDFDSLDASGFYKMIDNNVNVEDIAKFLQERIDYSVELLCQKLGIPQLV</sequence>
<accession>A0A6S4Q066</accession>
<dbReference type="InterPro" id="IPR046748">
    <property type="entry name" value="HipA_2"/>
</dbReference>
<dbReference type="RefSeq" id="WP_088900021.1">
    <property type="nucleotide sequence ID" value="NZ_CP014636.1"/>
</dbReference>
<dbReference type="Pfam" id="PF20613">
    <property type="entry name" value="HipA_2"/>
    <property type="match status" value="1"/>
</dbReference>
<name>A0A6S4Q066_VIBVL</name>
<evidence type="ECO:0000313" key="2">
    <source>
        <dbReference type="EMBL" id="BBE38783.1"/>
    </source>
</evidence>
<evidence type="ECO:0000259" key="1">
    <source>
        <dbReference type="Pfam" id="PF20613"/>
    </source>
</evidence>
<protein>
    <recommendedName>
        <fullName evidence="1">HipA-like kinase domain-containing protein</fullName>
    </recommendedName>
</protein>
<reference evidence="2" key="1">
    <citation type="submission" date="2011-01" db="EMBL/GenBank/DDBJ databases">
        <title>Evolutionary Significance of Chromosomal Super-Integrons in Vibrio vulnificus Strains.</title>
        <authorList>
            <person name="Shu H.Y."/>
            <person name="Wu K.M."/>
            <person name="Liu T.T."/>
            <person name="Liu Y.M."/>
            <person name="Liao T.L."/>
            <person name="Hor L.I."/>
            <person name="Tsai S.F."/>
            <person name="Chen C.Y."/>
        </authorList>
    </citation>
    <scope>NUCLEOTIDE SEQUENCE</scope>
    <source>
        <strain evidence="2">CECT4999</strain>
    </source>
</reference>
<dbReference type="AlphaFoldDB" id="A0A6S4Q066"/>